<dbReference type="GO" id="GO:0005737">
    <property type="term" value="C:cytoplasm"/>
    <property type="evidence" value="ECO:0007669"/>
    <property type="project" value="UniProtKB-SubCell"/>
</dbReference>
<evidence type="ECO:0000313" key="10">
    <source>
        <dbReference type="EMBL" id="TGN18324.1"/>
    </source>
</evidence>
<dbReference type="InterPro" id="IPR001789">
    <property type="entry name" value="Sig_transdc_resp-reg_receiver"/>
</dbReference>
<dbReference type="Proteomes" id="UP000298058">
    <property type="component" value="Unassembled WGS sequence"/>
</dbReference>
<gene>
    <name evidence="5 10" type="primary">cheB</name>
    <name evidence="10" type="ORF">EHS15_13035</name>
</gene>
<dbReference type="SMART" id="SM00448">
    <property type="entry name" value="REC"/>
    <property type="match status" value="1"/>
</dbReference>
<feature type="active site" evidence="5 6">
    <location>
        <position position="171"/>
    </location>
</feature>
<feature type="modified residue" description="4-aspartylphosphate" evidence="5 7">
    <location>
        <position position="56"/>
    </location>
</feature>
<dbReference type="GO" id="GO:0032259">
    <property type="term" value="P:methylation"/>
    <property type="evidence" value="ECO:0007669"/>
    <property type="project" value="UniProtKB-KW"/>
</dbReference>
<dbReference type="PROSITE" id="PS50110">
    <property type="entry name" value="RESPONSE_REGULATORY"/>
    <property type="match status" value="1"/>
</dbReference>
<dbReference type="AlphaFoldDB" id="A0A4R9LVP8"/>
<name>A0A4R9LVP8_9LEPT</name>
<evidence type="ECO:0000256" key="6">
    <source>
        <dbReference type="PROSITE-ProRule" id="PRU00050"/>
    </source>
</evidence>
<keyword evidence="5 7" id="KW-0597">Phosphoprotein</keyword>
<feature type="domain" description="Response regulatory" evidence="8">
    <location>
        <begin position="5"/>
        <end position="123"/>
    </location>
</feature>
<keyword evidence="11" id="KW-1185">Reference proteome</keyword>
<dbReference type="Pfam" id="PF01339">
    <property type="entry name" value="CheB_methylest"/>
    <property type="match status" value="1"/>
</dbReference>
<evidence type="ECO:0000256" key="5">
    <source>
        <dbReference type="HAMAP-Rule" id="MF_00099"/>
    </source>
</evidence>
<dbReference type="InterPro" id="IPR011006">
    <property type="entry name" value="CheY-like_superfamily"/>
</dbReference>
<dbReference type="PANTHER" id="PTHR42872:SF6">
    <property type="entry name" value="PROTEIN-GLUTAMATE METHYLESTERASE_PROTEIN-GLUTAMINE GLUTAMINASE"/>
    <property type="match status" value="1"/>
</dbReference>
<dbReference type="CDD" id="cd17541">
    <property type="entry name" value="REC_CheB-like"/>
    <property type="match status" value="1"/>
</dbReference>
<keyword evidence="1 5" id="KW-0963">Cytoplasm</keyword>
<evidence type="ECO:0000313" key="11">
    <source>
        <dbReference type="Proteomes" id="UP000298058"/>
    </source>
</evidence>
<dbReference type="Gene3D" id="3.40.50.2300">
    <property type="match status" value="1"/>
</dbReference>
<organism evidence="10 11">
    <name type="scientific">Leptospira idonii</name>
    <dbReference type="NCBI Taxonomy" id="1193500"/>
    <lineage>
        <taxon>Bacteria</taxon>
        <taxon>Pseudomonadati</taxon>
        <taxon>Spirochaetota</taxon>
        <taxon>Spirochaetia</taxon>
        <taxon>Leptospirales</taxon>
        <taxon>Leptospiraceae</taxon>
        <taxon>Leptospira</taxon>
    </lineage>
</organism>
<protein>
    <recommendedName>
        <fullName evidence="5">Protein-glutamate methylesterase/protein-glutamine glutaminase</fullName>
        <ecNumber evidence="5">3.1.1.61</ecNumber>
        <ecNumber evidence="5">3.5.1.44</ecNumber>
    </recommendedName>
</protein>
<dbReference type="SUPFAM" id="SSF52738">
    <property type="entry name" value="Methylesterase CheB, C-terminal domain"/>
    <property type="match status" value="1"/>
</dbReference>
<proteinExistence type="inferred from homology"/>
<comment type="function">
    <text evidence="5">Involved in chemotaxis. Part of a chemotaxis signal transduction system that modulates chemotaxis in response to various stimuli. Catalyzes the demethylation of specific methylglutamate residues introduced into the chemoreceptors (methyl-accepting chemotaxis proteins or MCP) by CheR. Also mediates the irreversible deamidation of specific glutamine residues to glutamic acid.</text>
</comment>
<keyword evidence="10" id="KW-0808">Transferase</keyword>
<dbReference type="GO" id="GO:0008984">
    <property type="term" value="F:protein-glutamate methylesterase activity"/>
    <property type="evidence" value="ECO:0007669"/>
    <property type="project" value="UniProtKB-UniRule"/>
</dbReference>
<evidence type="ECO:0000259" key="9">
    <source>
        <dbReference type="PROSITE" id="PS50122"/>
    </source>
</evidence>
<dbReference type="InterPro" id="IPR000673">
    <property type="entry name" value="Sig_transdc_resp-reg_Me-estase"/>
</dbReference>
<dbReference type="NCBIfam" id="NF001965">
    <property type="entry name" value="PRK00742.1"/>
    <property type="match status" value="1"/>
</dbReference>
<comment type="catalytic activity">
    <reaction evidence="5">
        <text>L-glutaminyl-[protein] + H2O = L-glutamyl-[protein] + NH4(+)</text>
        <dbReference type="Rhea" id="RHEA:16441"/>
        <dbReference type="Rhea" id="RHEA-COMP:10207"/>
        <dbReference type="Rhea" id="RHEA-COMP:10208"/>
        <dbReference type="ChEBI" id="CHEBI:15377"/>
        <dbReference type="ChEBI" id="CHEBI:28938"/>
        <dbReference type="ChEBI" id="CHEBI:29973"/>
        <dbReference type="ChEBI" id="CHEBI:30011"/>
        <dbReference type="EC" id="3.5.1.44"/>
    </reaction>
</comment>
<evidence type="ECO:0000256" key="1">
    <source>
        <dbReference type="ARBA" id="ARBA00022490"/>
    </source>
</evidence>
<dbReference type="GO" id="GO:0050568">
    <property type="term" value="F:protein-glutamine glutaminase activity"/>
    <property type="evidence" value="ECO:0007669"/>
    <property type="project" value="UniProtKB-UniRule"/>
</dbReference>
<reference evidence="10" key="1">
    <citation type="journal article" date="2019" name="PLoS Negl. Trop. Dis.">
        <title>Revisiting the worldwide diversity of Leptospira species in the environment.</title>
        <authorList>
            <person name="Vincent A.T."/>
            <person name="Schiettekatte O."/>
            <person name="Bourhy P."/>
            <person name="Veyrier F.J."/>
            <person name="Picardeau M."/>
        </authorList>
    </citation>
    <scope>NUCLEOTIDE SEQUENCE [LARGE SCALE GENOMIC DNA]</scope>
    <source>
        <strain evidence="10">201300427</strain>
    </source>
</reference>
<accession>A0A4R9LVP8</accession>
<dbReference type="PROSITE" id="PS50122">
    <property type="entry name" value="CHEB"/>
    <property type="match status" value="1"/>
</dbReference>
<keyword evidence="3 5" id="KW-0378">Hydrolase</keyword>
<feature type="active site" evidence="5 6">
    <location>
        <position position="290"/>
    </location>
</feature>
<comment type="domain">
    <text evidence="5">Contains a C-terminal catalytic domain, and an N-terminal region which modulates catalytic activity.</text>
</comment>
<feature type="domain" description="CheB-type methylesterase" evidence="9">
    <location>
        <begin position="158"/>
        <end position="347"/>
    </location>
</feature>
<comment type="similarity">
    <text evidence="5">Belongs to the CheB family.</text>
</comment>
<comment type="catalytic activity">
    <reaction evidence="4 5">
        <text>[protein]-L-glutamate 5-O-methyl ester + H2O = L-glutamyl-[protein] + methanol + H(+)</text>
        <dbReference type="Rhea" id="RHEA:23236"/>
        <dbReference type="Rhea" id="RHEA-COMP:10208"/>
        <dbReference type="Rhea" id="RHEA-COMP:10311"/>
        <dbReference type="ChEBI" id="CHEBI:15377"/>
        <dbReference type="ChEBI" id="CHEBI:15378"/>
        <dbReference type="ChEBI" id="CHEBI:17790"/>
        <dbReference type="ChEBI" id="CHEBI:29973"/>
        <dbReference type="ChEBI" id="CHEBI:82795"/>
        <dbReference type="EC" id="3.1.1.61"/>
    </reaction>
</comment>
<comment type="subcellular location">
    <subcellularLocation>
        <location evidence="5">Cytoplasm</location>
    </subcellularLocation>
</comment>
<comment type="caution">
    <text evidence="10">The sequence shown here is derived from an EMBL/GenBank/DDBJ whole genome shotgun (WGS) entry which is preliminary data.</text>
</comment>
<keyword evidence="10" id="KW-0489">Methyltransferase</keyword>
<evidence type="ECO:0000256" key="7">
    <source>
        <dbReference type="PROSITE-ProRule" id="PRU00169"/>
    </source>
</evidence>
<dbReference type="GO" id="GO:0008168">
    <property type="term" value="F:methyltransferase activity"/>
    <property type="evidence" value="ECO:0007669"/>
    <property type="project" value="UniProtKB-KW"/>
</dbReference>
<dbReference type="EC" id="3.5.1.44" evidence="5"/>
<sequence length="347" mass="37883">MPKIKVLIVEDNPLIQLAYSKALSSLEDIEIVGQAKHGKEGLDLLRTNDVDVIVCDLNMPVMDGFEFTKIVMEENPKPILILSDLVQTEEEANRFHVLRLGAVDVLPKPKAGGDVSLLSEELARKIRILKGVFVFKKKNPGSTNINLSGVSEPVADPPSQNKCKAVLMGASTGGPQAFLEIINSLPSSFPLPVFCVQHISTGFSESLVEWLNQTSKLEVVLVKEAISPLPGKIYFPKDDRHLVLENGKVSVSEEAHVKGHRPSVDRLFLSASREFKNQVLAVLLTGMGDDGAEGLLHIKKNGGYTIAQDESSSVVFGMPRVAFELGAAREVLPLNRISKRILELSHV</sequence>
<dbReference type="InterPro" id="IPR035909">
    <property type="entry name" value="CheB_C"/>
</dbReference>
<dbReference type="RefSeq" id="WP_135761012.1">
    <property type="nucleotide sequence ID" value="NZ_RQHW01000047.1"/>
</dbReference>
<dbReference type="OrthoDB" id="9793421at2"/>
<evidence type="ECO:0000256" key="4">
    <source>
        <dbReference type="ARBA" id="ARBA00048267"/>
    </source>
</evidence>
<evidence type="ECO:0000259" key="8">
    <source>
        <dbReference type="PROSITE" id="PS50110"/>
    </source>
</evidence>
<dbReference type="EC" id="3.1.1.61" evidence="5"/>
<dbReference type="PANTHER" id="PTHR42872">
    <property type="entry name" value="PROTEIN-GLUTAMATE METHYLESTERASE/PROTEIN-GLUTAMINE GLUTAMINASE"/>
    <property type="match status" value="1"/>
</dbReference>
<dbReference type="PIRSF" id="PIRSF000876">
    <property type="entry name" value="RR_chemtxs_CheB"/>
    <property type="match status" value="1"/>
</dbReference>
<evidence type="ECO:0000256" key="3">
    <source>
        <dbReference type="ARBA" id="ARBA00022801"/>
    </source>
</evidence>
<dbReference type="CDD" id="cd16432">
    <property type="entry name" value="CheB_Rec"/>
    <property type="match status" value="1"/>
</dbReference>
<dbReference type="HAMAP" id="MF_00099">
    <property type="entry name" value="CheB_chemtxs"/>
    <property type="match status" value="1"/>
</dbReference>
<dbReference type="SUPFAM" id="SSF52172">
    <property type="entry name" value="CheY-like"/>
    <property type="match status" value="1"/>
</dbReference>
<dbReference type="GO" id="GO:0006935">
    <property type="term" value="P:chemotaxis"/>
    <property type="evidence" value="ECO:0007669"/>
    <property type="project" value="UniProtKB-UniRule"/>
</dbReference>
<dbReference type="Pfam" id="PF00072">
    <property type="entry name" value="Response_reg"/>
    <property type="match status" value="1"/>
</dbReference>
<dbReference type="EMBL" id="RQHW01000047">
    <property type="protein sequence ID" value="TGN18324.1"/>
    <property type="molecule type" value="Genomic_DNA"/>
</dbReference>
<dbReference type="Gene3D" id="3.40.50.180">
    <property type="entry name" value="Methylesterase CheB, C-terminal domain"/>
    <property type="match status" value="1"/>
</dbReference>
<feature type="active site" evidence="5 6">
    <location>
        <position position="198"/>
    </location>
</feature>
<dbReference type="InterPro" id="IPR008248">
    <property type="entry name" value="CheB-like"/>
</dbReference>
<dbReference type="GO" id="GO:0000156">
    <property type="term" value="F:phosphorelay response regulator activity"/>
    <property type="evidence" value="ECO:0007669"/>
    <property type="project" value="InterPro"/>
</dbReference>
<evidence type="ECO:0000256" key="2">
    <source>
        <dbReference type="ARBA" id="ARBA00022500"/>
    </source>
</evidence>
<comment type="PTM">
    <text evidence="5">Phosphorylated by CheA. Phosphorylation of the N-terminal regulatory domain activates the methylesterase activity.</text>
</comment>
<keyword evidence="2 5" id="KW-0145">Chemotaxis</keyword>